<dbReference type="OrthoDB" id="7441206at2"/>
<reference evidence="3 4" key="1">
    <citation type="submission" date="2018-08" db="EMBL/GenBank/DDBJ databases">
        <title>Bacillus chawlae sp. nov., Bacillus glennii sp. nov., and Bacillus saganii sp. nov. Isolated from the Vehicle Assembly Building at Kennedy Space Center where the Viking Spacecraft were Assembled.</title>
        <authorList>
            <person name="Seuylemezian A."/>
            <person name="Vaishampayan P."/>
        </authorList>
    </citation>
    <scope>NUCLEOTIDE SEQUENCE [LARGE SCALE GENOMIC DNA]</scope>
    <source>
        <strain evidence="3 4">V44-8</strain>
    </source>
</reference>
<dbReference type="SUPFAM" id="SSF160991">
    <property type="entry name" value="CV3147-like"/>
    <property type="match status" value="1"/>
</dbReference>
<dbReference type="InterPro" id="IPR027479">
    <property type="entry name" value="S-Me-THD_N_sf"/>
</dbReference>
<name>A0A372LFU0_9BACI</name>
<feature type="domain" description="S-Me-THD-like C-terminal" evidence="2">
    <location>
        <begin position="167"/>
        <end position="359"/>
    </location>
</feature>
<sequence length="384" mass="41817">MATLIGEQEIEDLAIGAAILGTGGGGDPYIGKLMVQIAIRKFGPITLLAPHELPDEALIIPTAAMGAPTVSIEKIPNGMEGYNALRALEKYLGKSAYATMPIECGGGNSTIPFVVAAHAGIPVVDADGMGRAFPELQMETFHIYGIKGSPMVIHNELGDHCILNTKDNLSLERFARAITVKMGATSHLAEYPMTGKQVKEVAITGTLSLAIRIGKAIREARMHKENPIEAIIDVTTNSIYGPAMVLFQGKVTGVDRQTRDGFVRGMIQVQGFDKYQGSTLEVDFQNENLIARMDGEVVAMVPDLITLLDLETGLPITTEAIKYGSRVTALAIPTPEIMRTPQALEVWGPRYFGYDVDYRLLEEIHPEYYKQKFKVSEEAEPLEL</sequence>
<protein>
    <submittedName>
        <fullName evidence="3">DUF917 domain-containing protein</fullName>
    </submittedName>
</protein>
<dbReference type="AlphaFoldDB" id="A0A372LFU0"/>
<dbReference type="RefSeq" id="WP_117321326.1">
    <property type="nucleotide sequence ID" value="NZ_QVTD01000003.1"/>
</dbReference>
<dbReference type="EMBL" id="QVTD01000003">
    <property type="protein sequence ID" value="RFU65150.1"/>
    <property type="molecule type" value="Genomic_DNA"/>
</dbReference>
<dbReference type="Proteomes" id="UP000262939">
    <property type="component" value="Unassembled WGS sequence"/>
</dbReference>
<dbReference type="Gene3D" id="2.40.390.10">
    <property type="entry name" value="CV3147-like"/>
    <property type="match status" value="1"/>
</dbReference>
<dbReference type="InterPro" id="IPR010318">
    <property type="entry name" value="S-Me-THD_N"/>
</dbReference>
<dbReference type="InterPro" id="IPR024071">
    <property type="entry name" value="S-Me-THD_C_sf"/>
</dbReference>
<accession>A0A372LFU0</accession>
<organism evidence="3 4">
    <name type="scientific">Peribacillus glennii</name>
    <dbReference type="NCBI Taxonomy" id="2303991"/>
    <lineage>
        <taxon>Bacteria</taxon>
        <taxon>Bacillati</taxon>
        <taxon>Bacillota</taxon>
        <taxon>Bacilli</taxon>
        <taxon>Bacillales</taxon>
        <taxon>Bacillaceae</taxon>
        <taxon>Peribacillus</taxon>
    </lineage>
</organism>
<dbReference type="InterPro" id="IPR048350">
    <property type="entry name" value="S-Me-THD-like_C"/>
</dbReference>
<evidence type="ECO:0000313" key="3">
    <source>
        <dbReference type="EMBL" id="RFU65150.1"/>
    </source>
</evidence>
<dbReference type="Pfam" id="PF06032">
    <property type="entry name" value="S-Me-THD_N"/>
    <property type="match status" value="1"/>
</dbReference>
<comment type="caution">
    <text evidence="3">The sequence shown here is derived from an EMBL/GenBank/DDBJ whole genome shotgun (WGS) entry which is preliminary data.</text>
</comment>
<evidence type="ECO:0000259" key="2">
    <source>
        <dbReference type="Pfam" id="PF20906"/>
    </source>
</evidence>
<gene>
    <name evidence="3" type="ORF">D0466_04370</name>
</gene>
<keyword evidence="4" id="KW-1185">Reference proteome</keyword>
<evidence type="ECO:0000259" key="1">
    <source>
        <dbReference type="Pfam" id="PF06032"/>
    </source>
</evidence>
<dbReference type="Pfam" id="PF20906">
    <property type="entry name" value="S-Me-THD_C"/>
    <property type="match status" value="1"/>
</dbReference>
<feature type="domain" description="S-Me-THD N-terminal" evidence="1">
    <location>
        <begin position="8"/>
        <end position="164"/>
    </location>
</feature>
<proteinExistence type="predicted"/>
<dbReference type="Gene3D" id="3.40.1610.10">
    <property type="entry name" value="CV3147-like domain"/>
    <property type="match status" value="1"/>
</dbReference>
<evidence type="ECO:0000313" key="4">
    <source>
        <dbReference type="Proteomes" id="UP000262939"/>
    </source>
</evidence>